<dbReference type="CDD" id="cd01949">
    <property type="entry name" value="GGDEF"/>
    <property type="match status" value="1"/>
</dbReference>
<dbReference type="InterPro" id="IPR000014">
    <property type="entry name" value="PAS"/>
</dbReference>
<dbReference type="NCBIfam" id="TIGR00229">
    <property type="entry name" value="sensory_box"/>
    <property type="match status" value="1"/>
</dbReference>
<dbReference type="Gene3D" id="3.30.450.20">
    <property type="entry name" value="PAS domain"/>
    <property type="match status" value="2"/>
</dbReference>
<feature type="domain" description="PAS" evidence="1">
    <location>
        <begin position="135"/>
        <end position="189"/>
    </location>
</feature>
<feature type="domain" description="GGDEF" evidence="2">
    <location>
        <begin position="288"/>
        <end position="414"/>
    </location>
</feature>
<proteinExistence type="predicted"/>
<dbReference type="PROSITE" id="PS50112">
    <property type="entry name" value="PAS"/>
    <property type="match status" value="1"/>
</dbReference>
<dbReference type="PANTHER" id="PTHR46663">
    <property type="entry name" value="DIGUANYLATE CYCLASE DGCT-RELATED"/>
    <property type="match status" value="1"/>
</dbReference>
<reference evidence="3" key="1">
    <citation type="submission" date="2016-10" db="EMBL/GenBank/DDBJ databases">
        <title>Sequence of Gallionella enrichment culture.</title>
        <authorList>
            <person name="Poehlein A."/>
            <person name="Muehling M."/>
            <person name="Daniel R."/>
        </authorList>
    </citation>
    <scope>NUCLEOTIDE SEQUENCE</scope>
</reference>
<dbReference type="SMART" id="SM00091">
    <property type="entry name" value="PAS"/>
    <property type="match status" value="2"/>
</dbReference>
<dbReference type="PANTHER" id="PTHR46663:SF2">
    <property type="entry name" value="GGDEF DOMAIN-CONTAINING PROTEIN"/>
    <property type="match status" value="1"/>
</dbReference>
<organism evidence="3">
    <name type="scientific">mine drainage metagenome</name>
    <dbReference type="NCBI Taxonomy" id="410659"/>
    <lineage>
        <taxon>unclassified sequences</taxon>
        <taxon>metagenomes</taxon>
        <taxon>ecological metagenomes</taxon>
    </lineage>
</organism>
<evidence type="ECO:0000259" key="1">
    <source>
        <dbReference type="PROSITE" id="PS50112"/>
    </source>
</evidence>
<dbReference type="NCBIfam" id="TIGR00254">
    <property type="entry name" value="GGDEF"/>
    <property type="match status" value="1"/>
</dbReference>
<accession>A0A1J5SVA1</accession>
<dbReference type="FunFam" id="3.30.70.270:FF:000001">
    <property type="entry name" value="Diguanylate cyclase domain protein"/>
    <property type="match status" value="1"/>
</dbReference>
<dbReference type="CDD" id="cd00130">
    <property type="entry name" value="PAS"/>
    <property type="match status" value="1"/>
</dbReference>
<evidence type="ECO:0000313" key="3">
    <source>
        <dbReference type="EMBL" id="OIR07949.1"/>
    </source>
</evidence>
<dbReference type="GO" id="GO:0006355">
    <property type="term" value="P:regulation of DNA-templated transcription"/>
    <property type="evidence" value="ECO:0007669"/>
    <property type="project" value="InterPro"/>
</dbReference>
<gene>
    <name evidence="3" type="primary">yegE_11</name>
    <name evidence="3" type="ORF">GALL_98120</name>
</gene>
<dbReference type="Gene3D" id="3.30.70.270">
    <property type="match status" value="1"/>
</dbReference>
<keyword evidence="3" id="KW-0808">Transferase</keyword>
<dbReference type="EC" id="2.7.7.65" evidence="3"/>
<dbReference type="Pfam" id="PF00990">
    <property type="entry name" value="GGDEF"/>
    <property type="match status" value="1"/>
</dbReference>
<comment type="caution">
    <text evidence="3">The sequence shown here is derived from an EMBL/GenBank/DDBJ whole genome shotgun (WGS) entry which is preliminary data.</text>
</comment>
<keyword evidence="3" id="KW-0548">Nucleotidyltransferase</keyword>
<dbReference type="InterPro" id="IPR035965">
    <property type="entry name" value="PAS-like_dom_sf"/>
</dbReference>
<dbReference type="GO" id="GO:0052621">
    <property type="term" value="F:diguanylate cyclase activity"/>
    <property type="evidence" value="ECO:0007669"/>
    <property type="project" value="UniProtKB-EC"/>
</dbReference>
<dbReference type="AlphaFoldDB" id="A0A1J5SVA1"/>
<dbReference type="PROSITE" id="PS50887">
    <property type="entry name" value="GGDEF"/>
    <property type="match status" value="1"/>
</dbReference>
<dbReference type="InterPro" id="IPR000160">
    <property type="entry name" value="GGDEF_dom"/>
</dbReference>
<evidence type="ECO:0000259" key="2">
    <source>
        <dbReference type="PROSITE" id="PS50887"/>
    </source>
</evidence>
<dbReference type="SMART" id="SM00267">
    <property type="entry name" value="GGDEF"/>
    <property type="match status" value="1"/>
</dbReference>
<dbReference type="SUPFAM" id="SSF55073">
    <property type="entry name" value="Nucleotide cyclase"/>
    <property type="match status" value="1"/>
</dbReference>
<dbReference type="InterPro" id="IPR043128">
    <property type="entry name" value="Rev_trsase/Diguanyl_cyclase"/>
</dbReference>
<dbReference type="SUPFAM" id="SSF55785">
    <property type="entry name" value="PYP-like sensor domain (PAS domain)"/>
    <property type="match status" value="2"/>
</dbReference>
<sequence>MGTQAQMPSGLIAQPPWQALTKTLDRLHPVVMICAASEILWINRAGAACLGHADPAGLCGRSFFEFLHKDYAELADFGLAVFAEEEGAISIKLVHADQHDIDAQMWVSPLEDGLYMVECHDMSEHLRAARALRQREQRLEGIINTVADGIITLDERGVIQTFNPAAEHIFGFSKEEVLGKTLRALMPDSLVDDGRPAKDWVQLLSQMAHLTGKKKGGEEFPMEMSVRELQQGEYLSFTGIVRDISARRAEEERIFYMAHHDALTGLPNRHLLDDRIEEAFKRSRRHHYKMALLFVDLDKFKPINDRFGHAVGDDVLKEVARRMGQVVRATDTVARVGGDEFMVLLEELTTVAEAEDVAGKIKAAVSAPMALFGHEMAVGASIGIGVYPDHAKDMCELMNFADQAMYRTKNQTRV</sequence>
<name>A0A1J5SVA1_9ZZZZ</name>
<protein>
    <submittedName>
        <fullName evidence="3">Putative diguanylate cyclase YegE</fullName>
        <ecNumber evidence="3">2.7.7.65</ecNumber>
    </submittedName>
</protein>
<dbReference type="InterPro" id="IPR029787">
    <property type="entry name" value="Nucleotide_cyclase"/>
</dbReference>
<dbReference type="InterPro" id="IPR052163">
    <property type="entry name" value="DGC-Regulatory_Protein"/>
</dbReference>
<dbReference type="EMBL" id="MLJW01000034">
    <property type="protein sequence ID" value="OIR07949.1"/>
    <property type="molecule type" value="Genomic_DNA"/>
</dbReference>
<dbReference type="Pfam" id="PF13426">
    <property type="entry name" value="PAS_9"/>
    <property type="match status" value="1"/>
</dbReference>